<dbReference type="Gene3D" id="1.10.287.950">
    <property type="entry name" value="Methyl-accepting chemotaxis protein"/>
    <property type="match status" value="1"/>
</dbReference>
<name>A0A0S6U802_CLOBO</name>
<keyword evidence="1 2" id="KW-0807">Transducer</keyword>
<protein>
    <submittedName>
        <fullName evidence="4">Methyl-accepting chemotaxis protein</fullName>
    </submittedName>
</protein>
<dbReference type="PANTHER" id="PTHR32089:SF114">
    <property type="entry name" value="METHYL-ACCEPTING CHEMOTAXIS PROTEIN MCPB"/>
    <property type="match status" value="1"/>
</dbReference>
<accession>A0A0S6U802</accession>
<evidence type="ECO:0000313" key="4">
    <source>
        <dbReference type="EMBL" id="GAE02917.1"/>
    </source>
</evidence>
<dbReference type="EMBL" id="DF384213">
    <property type="protein sequence ID" value="GAE02917.1"/>
    <property type="molecule type" value="Genomic_DNA"/>
</dbReference>
<dbReference type="Proteomes" id="UP000054164">
    <property type="component" value="Unassembled WGS sequence"/>
</dbReference>
<dbReference type="GO" id="GO:0007165">
    <property type="term" value="P:signal transduction"/>
    <property type="evidence" value="ECO:0007669"/>
    <property type="project" value="UniProtKB-KW"/>
</dbReference>
<organism evidence="4">
    <name type="scientific">Clostridium botulinum B str. Osaka05</name>
    <dbReference type="NCBI Taxonomy" id="1407017"/>
    <lineage>
        <taxon>Bacteria</taxon>
        <taxon>Bacillati</taxon>
        <taxon>Bacillota</taxon>
        <taxon>Clostridia</taxon>
        <taxon>Eubacteriales</taxon>
        <taxon>Clostridiaceae</taxon>
        <taxon>Clostridium</taxon>
    </lineage>
</organism>
<feature type="domain" description="Methyl-accepting transducer" evidence="3">
    <location>
        <begin position="1"/>
        <end position="205"/>
    </location>
</feature>
<dbReference type="Pfam" id="PF00015">
    <property type="entry name" value="MCPsignal"/>
    <property type="match status" value="1"/>
</dbReference>
<dbReference type="GO" id="GO:0016020">
    <property type="term" value="C:membrane"/>
    <property type="evidence" value="ECO:0007669"/>
    <property type="project" value="InterPro"/>
</dbReference>
<sequence>MIDIVKKSTNRSIKVSQGVQQAVDSIKNIAITNKHNVEEIQNLLNQSKEIGQIVDVISDISEQTNLLSLNAAIEAARAGAQGRGFAVVADEVRKLPEQSSNSSKRIVELINGIQKQIEIISNKMNSGTNEVMHGVRMVTLIGNDFEEIEKVFNEVNNIVLEVSESTNTMEKKVNVTADIINNVAAVTEENSSATEEVTASNEEQIAFMHQIVDSTYTLEELVKKLKDTVYKFKLS</sequence>
<gene>
    <name evidence="4" type="ORF">CBO05C_2607</name>
</gene>
<dbReference type="PROSITE" id="PS50111">
    <property type="entry name" value="CHEMOTAXIS_TRANSDUC_2"/>
    <property type="match status" value="1"/>
</dbReference>
<evidence type="ECO:0000256" key="2">
    <source>
        <dbReference type="PROSITE-ProRule" id="PRU00284"/>
    </source>
</evidence>
<dbReference type="AlphaFoldDB" id="A0A0S6U802"/>
<dbReference type="SUPFAM" id="SSF58104">
    <property type="entry name" value="Methyl-accepting chemotaxis protein (MCP) signaling domain"/>
    <property type="match status" value="1"/>
</dbReference>
<proteinExistence type="predicted"/>
<dbReference type="SMART" id="SM00283">
    <property type="entry name" value="MA"/>
    <property type="match status" value="1"/>
</dbReference>
<reference evidence="4" key="1">
    <citation type="submission" date="2013-10" db="EMBL/GenBank/DDBJ databases">
        <title>Draft genome sequence of Clostridium botulinum type B strain Osaka05.</title>
        <authorList>
            <person name="Sakaguchi Y."/>
            <person name="Hosomi K."/>
            <person name="Uchiyama J."/>
            <person name="Ogura Y."/>
            <person name="Sakaguchi M."/>
            <person name="Kohda T."/>
            <person name="Mukamoto M."/>
            <person name="Misawa N."/>
            <person name="Matsuzaki S."/>
            <person name="Hayashi T."/>
            <person name="Kozaki S."/>
        </authorList>
    </citation>
    <scope>NUCLEOTIDE SEQUENCE</scope>
    <source>
        <strain evidence="4">Osaka05</strain>
    </source>
</reference>
<dbReference type="HOGENOM" id="CLU_000445_107_18_9"/>
<evidence type="ECO:0000259" key="3">
    <source>
        <dbReference type="PROSITE" id="PS50111"/>
    </source>
</evidence>
<evidence type="ECO:0000256" key="1">
    <source>
        <dbReference type="ARBA" id="ARBA00023224"/>
    </source>
</evidence>
<dbReference type="PANTHER" id="PTHR32089">
    <property type="entry name" value="METHYL-ACCEPTING CHEMOTAXIS PROTEIN MCPB"/>
    <property type="match status" value="1"/>
</dbReference>
<dbReference type="InterPro" id="IPR004089">
    <property type="entry name" value="MCPsignal_dom"/>
</dbReference>